<dbReference type="Pfam" id="PF12833">
    <property type="entry name" value="HTH_18"/>
    <property type="match status" value="1"/>
</dbReference>
<evidence type="ECO:0000256" key="1">
    <source>
        <dbReference type="ARBA" id="ARBA00023015"/>
    </source>
</evidence>
<protein>
    <submittedName>
        <fullName evidence="5">AraC family transcriptional regulator</fullName>
    </submittedName>
</protein>
<name>A0A4U1CHZ8_9SPHI</name>
<dbReference type="EMBL" id="SWBR01000004">
    <property type="protein sequence ID" value="TKC06477.1"/>
    <property type="molecule type" value="Genomic_DNA"/>
</dbReference>
<dbReference type="InterPro" id="IPR018060">
    <property type="entry name" value="HTH_AraC"/>
</dbReference>
<dbReference type="GO" id="GO:0003700">
    <property type="term" value="F:DNA-binding transcription factor activity"/>
    <property type="evidence" value="ECO:0007669"/>
    <property type="project" value="InterPro"/>
</dbReference>
<dbReference type="PROSITE" id="PS01124">
    <property type="entry name" value="HTH_ARAC_FAMILY_2"/>
    <property type="match status" value="1"/>
</dbReference>
<dbReference type="SMART" id="SM00342">
    <property type="entry name" value="HTH_ARAC"/>
    <property type="match status" value="1"/>
</dbReference>
<organism evidence="5 6">
    <name type="scientific">Pedobacter polaris</name>
    <dbReference type="NCBI Taxonomy" id="2571273"/>
    <lineage>
        <taxon>Bacteria</taxon>
        <taxon>Pseudomonadati</taxon>
        <taxon>Bacteroidota</taxon>
        <taxon>Sphingobacteriia</taxon>
        <taxon>Sphingobacteriales</taxon>
        <taxon>Sphingobacteriaceae</taxon>
        <taxon>Pedobacter</taxon>
    </lineage>
</organism>
<evidence type="ECO:0000313" key="5">
    <source>
        <dbReference type="EMBL" id="TKC06477.1"/>
    </source>
</evidence>
<dbReference type="RefSeq" id="WP_136842477.1">
    <property type="nucleotide sequence ID" value="NZ_SWBR01000004.1"/>
</dbReference>
<feature type="domain" description="HTH araC/xylS-type" evidence="4">
    <location>
        <begin position="187"/>
        <end position="286"/>
    </location>
</feature>
<gene>
    <name evidence="5" type="ORF">FA048_14770</name>
</gene>
<dbReference type="InterPro" id="IPR011051">
    <property type="entry name" value="RmlC_Cupin_sf"/>
</dbReference>
<dbReference type="Gene3D" id="1.10.10.60">
    <property type="entry name" value="Homeodomain-like"/>
    <property type="match status" value="2"/>
</dbReference>
<dbReference type="InterPro" id="IPR009057">
    <property type="entry name" value="Homeodomain-like_sf"/>
</dbReference>
<dbReference type="Proteomes" id="UP000309488">
    <property type="component" value="Unassembled WGS sequence"/>
</dbReference>
<accession>A0A4U1CHZ8</accession>
<dbReference type="PANTHER" id="PTHR43280">
    <property type="entry name" value="ARAC-FAMILY TRANSCRIPTIONAL REGULATOR"/>
    <property type="match status" value="1"/>
</dbReference>
<keyword evidence="2" id="KW-0238">DNA-binding</keyword>
<dbReference type="PROSITE" id="PS00041">
    <property type="entry name" value="HTH_ARAC_FAMILY_1"/>
    <property type="match status" value="1"/>
</dbReference>
<dbReference type="Gene3D" id="2.60.120.10">
    <property type="entry name" value="Jelly Rolls"/>
    <property type="match status" value="1"/>
</dbReference>
<sequence>MKVLQFTIPVAQDRAVIVQEDVMPHFYPYLHRHREAQLIWIKEGEGTLLADNQMYPFKKNDIFLLGANQPHLFKSNPAYFEAESGLKIQALMIFFDPNGALAPLLDLPEMQLIKSFLHSTNGGLRVSPAQTDLVIQKMLTVQYAKNQELIIQFLQLLNVLTQLQESSEPLAVNSSATFSESEGIRIGHIFNFLMSHYDRNITLEEVADEAHMTPQAFCRYFKKHTRQTFVAFLNEMRVNEACKKLTSGNFENISTVAYTCGFNSLTNFNRVFKSVMGYAPKTYLESYFKNIKS</sequence>
<keyword evidence="3" id="KW-0804">Transcription</keyword>
<keyword evidence="1" id="KW-0805">Transcription regulation</keyword>
<reference evidence="5 6" key="1">
    <citation type="submission" date="2019-04" db="EMBL/GenBank/DDBJ databases">
        <title>Pedobacter sp. RP-3-22 sp. nov., isolated from Arctic soil.</title>
        <authorList>
            <person name="Dahal R.H."/>
            <person name="Kim D.-U."/>
        </authorList>
    </citation>
    <scope>NUCLEOTIDE SEQUENCE [LARGE SCALE GENOMIC DNA]</scope>
    <source>
        <strain evidence="5 6">RP-3-22</strain>
    </source>
</reference>
<dbReference type="SUPFAM" id="SSF46689">
    <property type="entry name" value="Homeodomain-like"/>
    <property type="match status" value="2"/>
</dbReference>
<dbReference type="InterPro" id="IPR018062">
    <property type="entry name" value="HTH_AraC-typ_CS"/>
</dbReference>
<dbReference type="InterPro" id="IPR014710">
    <property type="entry name" value="RmlC-like_jellyroll"/>
</dbReference>
<keyword evidence="6" id="KW-1185">Reference proteome</keyword>
<dbReference type="AlphaFoldDB" id="A0A4U1CHZ8"/>
<proteinExistence type="predicted"/>
<dbReference type="OrthoDB" id="9787988at2"/>
<dbReference type="InterPro" id="IPR003313">
    <property type="entry name" value="AraC-bd"/>
</dbReference>
<evidence type="ECO:0000259" key="4">
    <source>
        <dbReference type="PROSITE" id="PS01124"/>
    </source>
</evidence>
<dbReference type="SUPFAM" id="SSF51182">
    <property type="entry name" value="RmlC-like cupins"/>
    <property type="match status" value="1"/>
</dbReference>
<comment type="caution">
    <text evidence="5">The sequence shown here is derived from an EMBL/GenBank/DDBJ whole genome shotgun (WGS) entry which is preliminary data.</text>
</comment>
<dbReference type="GO" id="GO:0043565">
    <property type="term" value="F:sequence-specific DNA binding"/>
    <property type="evidence" value="ECO:0007669"/>
    <property type="project" value="InterPro"/>
</dbReference>
<evidence type="ECO:0000256" key="2">
    <source>
        <dbReference type="ARBA" id="ARBA00023125"/>
    </source>
</evidence>
<evidence type="ECO:0000256" key="3">
    <source>
        <dbReference type="ARBA" id="ARBA00023163"/>
    </source>
</evidence>
<dbReference type="PANTHER" id="PTHR43280:SF34">
    <property type="entry name" value="ARAC-FAMILY TRANSCRIPTIONAL REGULATOR"/>
    <property type="match status" value="1"/>
</dbReference>
<dbReference type="Pfam" id="PF02311">
    <property type="entry name" value="AraC_binding"/>
    <property type="match status" value="1"/>
</dbReference>
<evidence type="ECO:0000313" key="6">
    <source>
        <dbReference type="Proteomes" id="UP000309488"/>
    </source>
</evidence>